<accession>A0A2K8L988</accession>
<sequence length="49" mass="5821">MYEEYEIDLCQIIKRFMPVDESFSDFDCLAKDTCESDTVSVSYRLLEEL</sequence>
<dbReference type="EMBL" id="CP018800">
    <property type="protein sequence ID" value="ATX81494.1"/>
    <property type="molecule type" value="Genomic_DNA"/>
</dbReference>
<dbReference type="AlphaFoldDB" id="A0A2K8L988"/>
<dbReference type="KEGG" id="mfn:Ga0123462_0624"/>
<proteinExistence type="predicted"/>
<organism evidence="1 2">
    <name type="scientific">Mariprofundus ferrinatatus</name>
    <dbReference type="NCBI Taxonomy" id="1921087"/>
    <lineage>
        <taxon>Bacteria</taxon>
        <taxon>Pseudomonadati</taxon>
        <taxon>Pseudomonadota</taxon>
        <taxon>Candidatius Mariprofundia</taxon>
        <taxon>Mariprofundales</taxon>
        <taxon>Mariprofundaceae</taxon>
        <taxon>Mariprofundus</taxon>
    </lineage>
</organism>
<keyword evidence="2" id="KW-1185">Reference proteome</keyword>
<protein>
    <submittedName>
        <fullName evidence="1">Uncharacterized protein</fullName>
    </submittedName>
</protein>
<dbReference type="RefSeq" id="WP_157821248.1">
    <property type="nucleotide sequence ID" value="NZ_CP018800.1"/>
</dbReference>
<name>A0A2K8L988_9PROT</name>
<reference evidence="1 2" key="1">
    <citation type="submission" date="2016-12" db="EMBL/GenBank/DDBJ databases">
        <title>Isolation and genomic insights into novel planktonic Zetaproteobacteria from stratified waters of the Chesapeake Bay.</title>
        <authorList>
            <person name="McAllister S.M."/>
            <person name="Kato S."/>
            <person name="Chan C.S."/>
            <person name="Chiu B.K."/>
            <person name="Field E.K."/>
        </authorList>
    </citation>
    <scope>NUCLEOTIDE SEQUENCE [LARGE SCALE GENOMIC DNA]</scope>
    <source>
        <strain evidence="1 2">CP-8</strain>
    </source>
</reference>
<evidence type="ECO:0000313" key="1">
    <source>
        <dbReference type="EMBL" id="ATX81494.1"/>
    </source>
</evidence>
<evidence type="ECO:0000313" key="2">
    <source>
        <dbReference type="Proteomes" id="UP000231637"/>
    </source>
</evidence>
<gene>
    <name evidence="1" type="ORF">Ga0123462_0624</name>
</gene>
<dbReference type="Proteomes" id="UP000231637">
    <property type="component" value="Chromosome"/>
</dbReference>